<evidence type="ECO:0000256" key="1">
    <source>
        <dbReference type="SAM" id="MobiDB-lite"/>
    </source>
</evidence>
<feature type="compositionally biased region" description="Polar residues" evidence="1">
    <location>
        <begin position="210"/>
        <end position="228"/>
    </location>
</feature>
<dbReference type="EMBL" id="NAJM01000037">
    <property type="protein sequence ID" value="RVX68491.1"/>
    <property type="molecule type" value="Genomic_DNA"/>
</dbReference>
<gene>
    <name evidence="3" type="ORF">B0A52_07915</name>
</gene>
<feature type="region of interest" description="Disordered" evidence="1">
    <location>
        <begin position="150"/>
        <end position="293"/>
    </location>
</feature>
<dbReference type="InterPro" id="IPR000467">
    <property type="entry name" value="G_patch_dom"/>
</dbReference>
<feature type="compositionally biased region" description="Basic and acidic residues" evidence="1">
    <location>
        <begin position="168"/>
        <end position="177"/>
    </location>
</feature>
<dbReference type="Proteomes" id="UP000288859">
    <property type="component" value="Unassembled WGS sequence"/>
</dbReference>
<dbReference type="PROSITE" id="PS50174">
    <property type="entry name" value="G_PATCH"/>
    <property type="match status" value="1"/>
</dbReference>
<evidence type="ECO:0000313" key="3">
    <source>
        <dbReference type="EMBL" id="RVX68491.1"/>
    </source>
</evidence>
<dbReference type="GO" id="GO:0003676">
    <property type="term" value="F:nucleic acid binding"/>
    <property type="evidence" value="ECO:0007669"/>
    <property type="project" value="InterPro"/>
</dbReference>
<name>A0A438MXK8_EXOME</name>
<dbReference type="VEuPathDB" id="FungiDB:PV10_02232"/>
<protein>
    <recommendedName>
        <fullName evidence="2">G-patch domain-containing protein</fullName>
    </recommendedName>
</protein>
<organism evidence="3 4">
    <name type="scientific">Exophiala mesophila</name>
    <name type="common">Black yeast-like fungus</name>
    <dbReference type="NCBI Taxonomy" id="212818"/>
    <lineage>
        <taxon>Eukaryota</taxon>
        <taxon>Fungi</taxon>
        <taxon>Dikarya</taxon>
        <taxon>Ascomycota</taxon>
        <taxon>Pezizomycotina</taxon>
        <taxon>Eurotiomycetes</taxon>
        <taxon>Chaetothyriomycetidae</taxon>
        <taxon>Chaetothyriales</taxon>
        <taxon>Herpotrichiellaceae</taxon>
        <taxon>Exophiala</taxon>
    </lineage>
</organism>
<dbReference type="Pfam" id="PF01585">
    <property type="entry name" value="G-patch"/>
    <property type="match status" value="1"/>
</dbReference>
<feature type="compositionally biased region" description="Polar residues" evidence="1">
    <location>
        <begin position="269"/>
        <end position="282"/>
    </location>
</feature>
<sequence length="316" mass="34344">MGLAEPKRRSKIAHDPRNLAWKQQAASSFGQRMMVKQGWSEGQSLGNRASTHIGLNDVDRLAAARVGVLFKDNNLGLGAKNKSQDLEAQRTGLDAYQAMLGRLNGKSEAEVEVMEKKVEDRKLAMYAKGRWGGMVFIKGGTLVGEKTFGTGETIEEQKPDSTAATTDSEEKSNAKEEKRKRKEARRLKREAKAAKRAAKAAKAAKRQAKSQNTSSNEIGSDSESAEQTHSSHRSSRSHAPDEPVSSSSSGTEDAASSKKLKRKRSTASISSAKPATPTTVTPSRGGRHLLRGRNIQAKRLALTDMKGLDEIFMRPG</sequence>
<feature type="domain" description="G-patch" evidence="2">
    <location>
        <begin position="26"/>
        <end position="82"/>
    </location>
</feature>
<reference evidence="3 4" key="1">
    <citation type="submission" date="2017-03" db="EMBL/GenBank/DDBJ databases">
        <title>Genomes of endolithic fungi from Antarctica.</title>
        <authorList>
            <person name="Coleine C."/>
            <person name="Masonjones S."/>
            <person name="Stajich J.E."/>
        </authorList>
    </citation>
    <scope>NUCLEOTIDE SEQUENCE [LARGE SCALE GENOMIC DNA]</scope>
    <source>
        <strain evidence="3 4">CCFEE 6314</strain>
    </source>
</reference>
<proteinExistence type="predicted"/>
<dbReference type="OrthoDB" id="29523at2759"/>
<accession>A0A438MXK8</accession>
<feature type="compositionally biased region" description="Basic residues" evidence="1">
    <location>
        <begin position="178"/>
        <end position="208"/>
    </location>
</feature>
<evidence type="ECO:0000313" key="4">
    <source>
        <dbReference type="Proteomes" id="UP000288859"/>
    </source>
</evidence>
<evidence type="ECO:0000259" key="2">
    <source>
        <dbReference type="PROSITE" id="PS50174"/>
    </source>
</evidence>
<comment type="caution">
    <text evidence="3">The sequence shown here is derived from an EMBL/GenBank/DDBJ whole genome shotgun (WGS) entry which is preliminary data.</text>
</comment>
<dbReference type="AlphaFoldDB" id="A0A438MXK8"/>